<keyword evidence="4" id="KW-0808">Transferase</keyword>
<keyword evidence="4" id="KW-0489">Methyltransferase</keyword>
<dbReference type="Gene3D" id="2.40.30.70">
    <property type="entry name" value="YaeB-like"/>
    <property type="match status" value="1"/>
</dbReference>
<dbReference type="InterPro" id="IPR023370">
    <property type="entry name" value="TrmO-like_N"/>
</dbReference>
<comment type="similarity">
    <text evidence="2">Belongs to the tRNA methyltransferase O family.</text>
</comment>
<dbReference type="CDD" id="cd09281">
    <property type="entry name" value="UPF0066"/>
    <property type="match status" value="1"/>
</dbReference>
<sequence length="151" mass="16619">MTDAPRPGEIVADGAPPEDAHVGFIGRLRTPWTARGDCPRQGALDGPECRVEVFAPWRPALAGLERFEEIELLYWMDRARRDLLTQTPTHIAGPRGTFALRSPARPNPIALSRVRLVGIEAGTLVVRGLDCLDGTPLIDIKPDRCAFMRKA</sequence>
<dbReference type="InterPro" id="IPR036414">
    <property type="entry name" value="YaeB_N_sf"/>
</dbReference>
<dbReference type="InterPro" id="IPR036413">
    <property type="entry name" value="YaeB-like_sf"/>
</dbReference>
<feature type="domain" description="TsaA-like" evidence="3">
    <location>
        <begin position="22"/>
        <end position="151"/>
    </location>
</feature>
<dbReference type="EMBL" id="QFPW01000001">
    <property type="protein sequence ID" value="PZQ52505.1"/>
    <property type="molecule type" value="Genomic_DNA"/>
</dbReference>
<dbReference type="PANTHER" id="PTHR12818:SF0">
    <property type="entry name" value="TRNA (ADENINE(37)-N6)-METHYLTRANSFERASE"/>
    <property type="match status" value="1"/>
</dbReference>
<dbReference type="InterPro" id="IPR040372">
    <property type="entry name" value="YaeB-like"/>
</dbReference>
<comment type="caution">
    <text evidence="4">The sequence shown here is derived from an EMBL/GenBank/DDBJ whole genome shotgun (WGS) entry which is preliminary data.</text>
</comment>
<dbReference type="SUPFAM" id="SSF118196">
    <property type="entry name" value="YaeB-like"/>
    <property type="match status" value="1"/>
</dbReference>
<keyword evidence="1" id="KW-0949">S-adenosyl-L-methionine</keyword>
<name>A0A2W5NP50_RHOSU</name>
<dbReference type="GO" id="GO:0008168">
    <property type="term" value="F:methyltransferase activity"/>
    <property type="evidence" value="ECO:0007669"/>
    <property type="project" value="UniProtKB-KW"/>
</dbReference>
<evidence type="ECO:0000313" key="5">
    <source>
        <dbReference type="Proteomes" id="UP000249185"/>
    </source>
</evidence>
<dbReference type="Pfam" id="PF01980">
    <property type="entry name" value="TrmO_N"/>
    <property type="match status" value="1"/>
</dbReference>
<protein>
    <submittedName>
        <fullName evidence="4">tRNA (N6-threonylcarbamoyladenosine(37)-N6)-methyltransferase TrmO</fullName>
    </submittedName>
</protein>
<dbReference type="NCBIfam" id="TIGR00104">
    <property type="entry name" value="tRNA_TsaA"/>
    <property type="match status" value="1"/>
</dbReference>
<evidence type="ECO:0000256" key="1">
    <source>
        <dbReference type="ARBA" id="ARBA00022691"/>
    </source>
</evidence>
<reference evidence="4 5" key="1">
    <citation type="submission" date="2017-08" db="EMBL/GenBank/DDBJ databases">
        <title>Infants hospitalized years apart are colonized by the same room-sourced microbial strains.</title>
        <authorList>
            <person name="Brooks B."/>
            <person name="Olm M.R."/>
            <person name="Firek B.A."/>
            <person name="Baker R."/>
            <person name="Thomas B.C."/>
            <person name="Morowitz M.J."/>
            <person name="Banfield J.F."/>
        </authorList>
    </citation>
    <scope>NUCLEOTIDE SEQUENCE [LARGE SCALE GENOMIC DNA]</scope>
    <source>
        <strain evidence="4">S2_005_002_R2_34</strain>
    </source>
</reference>
<gene>
    <name evidence="4" type="primary">tsaA</name>
    <name evidence="4" type="ORF">DI556_02310</name>
</gene>
<dbReference type="PROSITE" id="PS51668">
    <property type="entry name" value="TSAA_2"/>
    <property type="match status" value="1"/>
</dbReference>
<accession>A0A2W5NP50</accession>
<dbReference type="GO" id="GO:0032259">
    <property type="term" value="P:methylation"/>
    <property type="evidence" value="ECO:0007669"/>
    <property type="project" value="UniProtKB-KW"/>
</dbReference>
<dbReference type="Proteomes" id="UP000249185">
    <property type="component" value="Unassembled WGS sequence"/>
</dbReference>
<proteinExistence type="inferred from homology"/>
<dbReference type="AlphaFoldDB" id="A0A2W5NP50"/>
<dbReference type="PANTHER" id="PTHR12818">
    <property type="entry name" value="TRNA (ADENINE(37)-N6)-METHYLTRANSFERASE"/>
    <property type="match status" value="1"/>
</dbReference>
<evidence type="ECO:0000313" key="4">
    <source>
        <dbReference type="EMBL" id="PZQ52505.1"/>
    </source>
</evidence>
<evidence type="ECO:0000259" key="3">
    <source>
        <dbReference type="PROSITE" id="PS51668"/>
    </source>
</evidence>
<evidence type="ECO:0000256" key="2">
    <source>
        <dbReference type="ARBA" id="ARBA00033753"/>
    </source>
</evidence>
<organism evidence="4 5">
    <name type="scientific">Rhodovulum sulfidophilum</name>
    <name type="common">Rhodobacter sulfidophilus</name>
    <dbReference type="NCBI Taxonomy" id="35806"/>
    <lineage>
        <taxon>Bacteria</taxon>
        <taxon>Pseudomonadati</taxon>
        <taxon>Pseudomonadota</taxon>
        <taxon>Alphaproteobacteria</taxon>
        <taxon>Rhodobacterales</taxon>
        <taxon>Paracoccaceae</taxon>
        <taxon>Rhodovulum</taxon>
    </lineage>
</organism>